<comment type="similarity">
    <text evidence="2 11">Belongs to the LpxB family.</text>
</comment>
<dbReference type="InterPro" id="IPR003835">
    <property type="entry name" value="Glyco_trans_19"/>
</dbReference>
<dbReference type="HAMAP" id="MF_00392">
    <property type="entry name" value="LpxB"/>
    <property type="match status" value="1"/>
</dbReference>
<accession>A0A6S6SLX7</accession>
<evidence type="ECO:0000256" key="2">
    <source>
        <dbReference type="ARBA" id="ARBA00007868"/>
    </source>
</evidence>
<comment type="catalytic activity">
    <reaction evidence="10 11">
        <text>a lipid X + a UDP-2-N,3-O-bis[(3R)-3-hydroxyacyl]-alpha-D-glucosamine = a lipid A disaccharide + UDP + H(+)</text>
        <dbReference type="Rhea" id="RHEA:67828"/>
        <dbReference type="ChEBI" id="CHEBI:15378"/>
        <dbReference type="ChEBI" id="CHEBI:58223"/>
        <dbReference type="ChEBI" id="CHEBI:137748"/>
        <dbReference type="ChEBI" id="CHEBI:176338"/>
        <dbReference type="ChEBI" id="CHEBI:176343"/>
        <dbReference type="EC" id="2.4.1.182"/>
    </reaction>
</comment>
<dbReference type="SUPFAM" id="SSF53756">
    <property type="entry name" value="UDP-Glycosyltransferase/glycogen phosphorylase"/>
    <property type="match status" value="1"/>
</dbReference>
<keyword evidence="8 11" id="KW-0808">Transferase</keyword>
<proteinExistence type="inferred from homology"/>
<evidence type="ECO:0000313" key="12">
    <source>
        <dbReference type="EMBL" id="CAA6807189.1"/>
    </source>
</evidence>
<name>A0A6S6SLX7_9GAMM</name>
<reference evidence="12" key="1">
    <citation type="submission" date="2020-01" db="EMBL/GenBank/DDBJ databases">
        <authorList>
            <person name="Meier V. D."/>
            <person name="Meier V D."/>
        </authorList>
    </citation>
    <scope>NUCLEOTIDE SEQUENCE</scope>
    <source>
        <strain evidence="12">HLG_WM_MAG_09</strain>
    </source>
</reference>
<keyword evidence="6 11" id="KW-0441">Lipid A biosynthesis</keyword>
<evidence type="ECO:0000256" key="4">
    <source>
        <dbReference type="ARBA" id="ARBA00020902"/>
    </source>
</evidence>
<evidence type="ECO:0000256" key="5">
    <source>
        <dbReference type="ARBA" id="ARBA00022516"/>
    </source>
</evidence>
<sequence length="385" mass="43080">MKRIAIIAGEPSGDVLASRLIIELKKQKPDLVFEGIAGPEMQAAGCVSLFPMESLSVMGLAEVLKHLPELLSIRKQLFQYWSSNPPDVFIGVDAPDFNLPLAKKLHKKGIPTAHYVSPSIWAWREKRVKKIRGNIDLMLTLFPFEVDFYTRHGIKAQFVGHPLADEIDFDQDMASARRQLDLDANSKVLALLPGSRTGEIKRLASGFLSAAGQLQQHHTGLQVVIPVVSEKLQLLLEQLRGEYAPELEVTYLKGESRTLMQAADYILLASGTAVLEGMLSGRLMVAAYKVSGLTWWLLQTFRLLTVKYVTLPNHLAGEELVPEVLQDELTTDRLVNEMESLFTLPPERREYILNQFRIHHEALRCNASEHAAGAILEHFNNRTGC</sequence>
<dbReference type="PANTHER" id="PTHR30372">
    <property type="entry name" value="LIPID-A-DISACCHARIDE SYNTHASE"/>
    <property type="match status" value="1"/>
</dbReference>
<dbReference type="NCBIfam" id="TIGR00215">
    <property type="entry name" value="lpxB"/>
    <property type="match status" value="1"/>
</dbReference>
<dbReference type="EC" id="2.4.1.182" evidence="3 11"/>
<dbReference type="GO" id="GO:0005543">
    <property type="term" value="F:phospholipid binding"/>
    <property type="evidence" value="ECO:0007669"/>
    <property type="project" value="TreeGrafter"/>
</dbReference>
<dbReference type="Pfam" id="PF02684">
    <property type="entry name" value="LpxB"/>
    <property type="match status" value="1"/>
</dbReference>
<keyword evidence="7 11" id="KW-0328">Glycosyltransferase</keyword>
<evidence type="ECO:0000256" key="8">
    <source>
        <dbReference type="ARBA" id="ARBA00022679"/>
    </source>
</evidence>
<evidence type="ECO:0000256" key="6">
    <source>
        <dbReference type="ARBA" id="ARBA00022556"/>
    </source>
</evidence>
<dbReference type="EMBL" id="CACVAT010000105">
    <property type="protein sequence ID" value="CAA6807189.1"/>
    <property type="molecule type" value="Genomic_DNA"/>
</dbReference>
<comment type="function">
    <text evidence="1 11">Condensation of UDP-2,3-diacylglucosamine and 2,3-diacylglucosamine-1-phosphate to form lipid A disaccharide, a precursor of lipid A, a phosphorylated glycolipid that anchors the lipopolysaccharide to the outer membrane of the cell.</text>
</comment>
<evidence type="ECO:0000256" key="11">
    <source>
        <dbReference type="HAMAP-Rule" id="MF_00392"/>
    </source>
</evidence>
<protein>
    <recommendedName>
        <fullName evidence="4 11">Lipid-A-disaccharide synthase</fullName>
        <ecNumber evidence="3 11">2.4.1.182</ecNumber>
    </recommendedName>
</protein>
<dbReference type="GO" id="GO:0009245">
    <property type="term" value="P:lipid A biosynthetic process"/>
    <property type="evidence" value="ECO:0007669"/>
    <property type="project" value="UniProtKB-UniRule"/>
</dbReference>
<evidence type="ECO:0000256" key="1">
    <source>
        <dbReference type="ARBA" id="ARBA00002056"/>
    </source>
</evidence>
<evidence type="ECO:0000256" key="10">
    <source>
        <dbReference type="ARBA" id="ARBA00048975"/>
    </source>
</evidence>
<keyword evidence="9 11" id="KW-0443">Lipid metabolism</keyword>
<evidence type="ECO:0000256" key="9">
    <source>
        <dbReference type="ARBA" id="ARBA00023098"/>
    </source>
</evidence>
<gene>
    <name evidence="11" type="primary">lpxB</name>
    <name evidence="12" type="ORF">HELGO_WM11521</name>
</gene>
<keyword evidence="5 11" id="KW-0444">Lipid biosynthesis</keyword>
<dbReference type="UniPathway" id="UPA00973"/>
<dbReference type="GO" id="GO:0008915">
    <property type="term" value="F:lipid-A-disaccharide synthase activity"/>
    <property type="evidence" value="ECO:0007669"/>
    <property type="project" value="UniProtKB-UniRule"/>
</dbReference>
<dbReference type="GO" id="GO:0016020">
    <property type="term" value="C:membrane"/>
    <property type="evidence" value="ECO:0007669"/>
    <property type="project" value="GOC"/>
</dbReference>
<dbReference type="PANTHER" id="PTHR30372:SF4">
    <property type="entry name" value="LIPID-A-DISACCHARIDE SYNTHASE, MITOCHONDRIAL-RELATED"/>
    <property type="match status" value="1"/>
</dbReference>
<dbReference type="AlphaFoldDB" id="A0A6S6SLX7"/>
<evidence type="ECO:0000256" key="7">
    <source>
        <dbReference type="ARBA" id="ARBA00022676"/>
    </source>
</evidence>
<comment type="pathway">
    <text evidence="11">Bacterial outer membrane biogenesis; LPS lipid A biosynthesis.</text>
</comment>
<organism evidence="12">
    <name type="scientific">uncultured Thiotrichaceae bacterium</name>
    <dbReference type="NCBI Taxonomy" id="298394"/>
    <lineage>
        <taxon>Bacteria</taxon>
        <taxon>Pseudomonadati</taxon>
        <taxon>Pseudomonadota</taxon>
        <taxon>Gammaproteobacteria</taxon>
        <taxon>Thiotrichales</taxon>
        <taxon>Thiotrichaceae</taxon>
        <taxon>environmental samples</taxon>
    </lineage>
</organism>
<evidence type="ECO:0000256" key="3">
    <source>
        <dbReference type="ARBA" id="ARBA00012687"/>
    </source>
</evidence>